<organism evidence="4 5">
    <name type="scientific">Panacibacter ginsenosidivorans</name>
    <dbReference type="NCBI Taxonomy" id="1813871"/>
    <lineage>
        <taxon>Bacteria</taxon>
        <taxon>Pseudomonadati</taxon>
        <taxon>Bacteroidota</taxon>
        <taxon>Chitinophagia</taxon>
        <taxon>Chitinophagales</taxon>
        <taxon>Chitinophagaceae</taxon>
        <taxon>Panacibacter</taxon>
    </lineage>
</organism>
<dbReference type="NCBIfam" id="TIGR04183">
    <property type="entry name" value="Por_Secre_tail"/>
    <property type="match status" value="1"/>
</dbReference>
<dbReference type="InterPro" id="IPR011041">
    <property type="entry name" value="Quinoprot_gluc/sorb_DH_b-prop"/>
</dbReference>
<evidence type="ECO:0000259" key="3">
    <source>
        <dbReference type="Pfam" id="PF18962"/>
    </source>
</evidence>
<evidence type="ECO:0000313" key="5">
    <source>
        <dbReference type="Proteomes" id="UP000321533"/>
    </source>
</evidence>
<dbReference type="Gene3D" id="2.120.10.30">
    <property type="entry name" value="TolB, C-terminal domain"/>
    <property type="match status" value="1"/>
</dbReference>
<reference evidence="4 5" key="1">
    <citation type="journal article" date="2016" name="Int. J. Syst. Evol. Microbiol.">
        <title>Panacibacter ginsenosidivorans gen. nov., sp. nov., with ginsenoside converting activity isolated from soil of a ginseng field.</title>
        <authorList>
            <person name="Siddiqi M.Z."/>
            <person name="Muhammad Shafi S."/>
            <person name="Choi K.D."/>
            <person name="Im W.T."/>
        </authorList>
    </citation>
    <scope>NUCLEOTIDE SEQUENCE [LARGE SCALE GENOMIC DNA]</scope>
    <source>
        <strain evidence="4 5">Gsoil1550</strain>
    </source>
</reference>
<sequence>MINTMKTVTLFALCMLLAHAVNAQSANNLPKLGLTSFASGFDAPMDIANCGDSRLFVAERLGKIWILDAAGNKMAEPFLDITDIVFTVYPNDYDERGLLGFTFHPNYPDSPYVYVNYTGHDSDSHISRFTTNPNNPNKAMRHSKFDIIKITQPSDPEFVNHKAGCIKFGPDGYLYSTFGDGGSAGDPLNNAQNPRILLGKMIRIDVDHPDAVNDKHYSIPADNPFVNVPKFKDEIWATGLRNPFRFSFDSKNGALWIADVGQDKWEEIDLVAGGSKGGKNFGWSCYEAYHNYKPDSCDANGTSYTFPIVEYKHPSDNCASITGGFVYRGSKFKKMQGKYFYNDYCTGKFSTVFKYNDTWLNIFLKESTQFAFTTYGEDINKELYVADNLDGIIYHLVDSSDTDAKSPIAAGDDIAKSLIVKLFPNPNHGQFSVELNAMQNESYNISITNVFGKEMIRDTRNAVKGYNRWNFNASQLPKGIYILHVQNGKGNVSTKFTVE</sequence>
<keyword evidence="5" id="KW-1185">Reference proteome</keyword>
<name>A0A5B8V655_9BACT</name>
<dbReference type="AlphaFoldDB" id="A0A5B8V655"/>
<gene>
    <name evidence="4" type="ORF">FRZ67_06575</name>
</gene>
<dbReference type="PANTHER" id="PTHR19328">
    <property type="entry name" value="HEDGEHOG-INTERACTING PROTEIN"/>
    <property type="match status" value="1"/>
</dbReference>
<feature type="domain" description="Secretion system C-terminal sorting" evidence="3">
    <location>
        <begin position="422"/>
        <end position="498"/>
    </location>
</feature>
<dbReference type="EMBL" id="CP042435">
    <property type="protein sequence ID" value="QEC66977.1"/>
    <property type="molecule type" value="Genomic_DNA"/>
</dbReference>
<keyword evidence="1" id="KW-0732">Signal</keyword>
<proteinExistence type="predicted"/>
<evidence type="ECO:0000313" key="4">
    <source>
        <dbReference type="EMBL" id="QEC66977.1"/>
    </source>
</evidence>
<dbReference type="Pfam" id="PF18962">
    <property type="entry name" value="Por_Secre_tail"/>
    <property type="match status" value="1"/>
</dbReference>
<evidence type="ECO:0000256" key="1">
    <source>
        <dbReference type="SAM" id="SignalP"/>
    </source>
</evidence>
<dbReference type="InterPro" id="IPR026444">
    <property type="entry name" value="Secre_tail"/>
</dbReference>
<feature type="chain" id="PRO_5022993421" evidence="1">
    <location>
        <begin position="24"/>
        <end position="499"/>
    </location>
</feature>
<dbReference type="KEGG" id="pgin:FRZ67_06575"/>
<dbReference type="SUPFAM" id="SSF50952">
    <property type="entry name" value="Soluble quinoprotein glucose dehydrogenase"/>
    <property type="match status" value="1"/>
</dbReference>
<dbReference type="InterPro" id="IPR011042">
    <property type="entry name" value="6-blade_b-propeller_TolB-like"/>
</dbReference>
<dbReference type="InterPro" id="IPR012938">
    <property type="entry name" value="Glc/Sorbosone_DH"/>
</dbReference>
<feature type="signal peptide" evidence="1">
    <location>
        <begin position="1"/>
        <end position="23"/>
    </location>
</feature>
<dbReference type="PANTHER" id="PTHR19328:SF75">
    <property type="entry name" value="ALDOSE SUGAR DEHYDROGENASE YLII"/>
    <property type="match status" value="1"/>
</dbReference>
<dbReference type="Proteomes" id="UP000321533">
    <property type="component" value="Chromosome"/>
</dbReference>
<dbReference type="Pfam" id="PF07995">
    <property type="entry name" value="GSDH"/>
    <property type="match status" value="1"/>
</dbReference>
<accession>A0A5B8V655</accession>
<feature type="domain" description="Glucose/Sorbosone dehydrogenase" evidence="2">
    <location>
        <begin position="41"/>
        <end position="341"/>
    </location>
</feature>
<evidence type="ECO:0000259" key="2">
    <source>
        <dbReference type="Pfam" id="PF07995"/>
    </source>
</evidence>
<protein>
    <submittedName>
        <fullName evidence="4">T9SS type A sorting domain-containing protein</fullName>
    </submittedName>
</protein>